<reference evidence="2 3" key="1">
    <citation type="submission" date="2018-11" db="EMBL/GenBank/DDBJ databases">
        <title>Genome assembly of Steccherinum ochraceum LE-BIN_3174, the white-rot fungus of the Steccherinaceae family (The Residual Polyporoid clade, Polyporales, Basidiomycota).</title>
        <authorList>
            <person name="Fedorova T.V."/>
            <person name="Glazunova O.A."/>
            <person name="Landesman E.O."/>
            <person name="Moiseenko K.V."/>
            <person name="Psurtseva N.V."/>
            <person name="Savinova O.S."/>
            <person name="Shakhova N.V."/>
            <person name="Tyazhelova T.V."/>
            <person name="Vasina D.V."/>
        </authorList>
    </citation>
    <scope>NUCLEOTIDE SEQUENCE [LARGE SCALE GENOMIC DNA]</scope>
    <source>
        <strain evidence="2 3">LE-BIN_3174</strain>
    </source>
</reference>
<sequence>MVEAGSLPPPNPAFVRRVKVQRQRVVKARISRRRRLTNAQVKSMAFTCEDVDMIDLTLDSVPSKRPGDENYLPPPKKVKPCPSGRQRQARRRKSRRETYVRRRLFSRMRRDQIFLEELIADANGASSSSKNGFRDADPDQERIKRMRNMNAREATNSTRNTHSGGLARDEVRSQSKRGGTASIPNPNPTPSQRKRQKYTDDPSWSQGDWTPQRAFQWYLHVSHLFDSAKFSPSDPLTFADIPWPILSRPGSYAPQDITWSAVEAFFAALKADADASMGVLDEYKKLVEKSHKRFHPDRWRARRVWLGVPEGETKDALEAAANVVAQALTPIWRDIKS</sequence>
<dbReference type="Proteomes" id="UP000292702">
    <property type="component" value="Unassembled WGS sequence"/>
</dbReference>
<feature type="compositionally biased region" description="Polar residues" evidence="1">
    <location>
        <begin position="153"/>
        <end position="163"/>
    </location>
</feature>
<dbReference type="EMBL" id="RWJN01000003">
    <property type="protein sequence ID" value="TCD71675.1"/>
    <property type="molecule type" value="Genomic_DNA"/>
</dbReference>
<evidence type="ECO:0000256" key="1">
    <source>
        <dbReference type="SAM" id="MobiDB-lite"/>
    </source>
</evidence>
<feature type="region of interest" description="Disordered" evidence="1">
    <location>
        <begin position="59"/>
        <end position="100"/>
    </location>
</feature>
<evidence type="ECO:0000313" key="2">
    <source>
        <dbReference type="EMBL" id="TCD71675.1"/>
    </source>
</evidence>
<feature type="region of interest" description="Disordered" evidence="1">
    <location>
        <begin position="147"/>
        <end position="205"/>
    </location>
</feature>
<evidence type="ECO:0000313" key="3">
    <source>
        <dbReference type="Proteomes" id="UP000292702"/>
    </source>
</evidence>
<dbReference type="OrthoDB" id="3265210at2759"/>
<protein>
    <submittedName>
        <fullName evidence="2">Uncharacterized protein</fullName>
    </submittedName>
</protein>
<feature type="compositionally biased region" description="Basic residues" evidence="1">
    <location>
        <begin position="87"/>
        <end position="100"/>
    </location>
</feature>
<keyword evidence="3" id="KW-1185">Reference proteome</keyword>
<organism evidence="2 3">
    <name type="scientific">Steccherinum ochraceum</name>
    <dbReference type="NCBI Taxonomy" id="92696"/>
    <lineage>
        <taxon>Eukaryota</taxon>
        <taxon>Fungi</taxon>
        <taxon>Dikarya</taxon>
        <taxon>Basidiomycota</taxon>
        <taxon>Agaricomycotina</taxon>
        <taxon>Agaricomycetes</taxon>
        <taxon>Polyporales</taxon>
        <taxon>Steccherinaceae</taxon>
        <taxon>Steccherinum</taxon>
    </lineage>
</organism>
<dbReference type="AlphaFoldDB" id="A0A4R0RXG4"/>
<name>A0A4R0RXG4_9APHY</name>
<gene>
    <name evidence="2" type="ORF">EIP91_005441</name>
</gene>
<accession>A0A4R0RXG4</accession>
<comment type="caution">
    <text evidence="2">The sequence shown here is derived from an EMBL/GenBank/DDBJ whole genome shotgun (WGS) entry which is preliminary data.</text>
</comment>
<proteinExistence type="predicted"/>
<dbReference type="STRING" id="92696.A0A4R0RXG4"/>